<evidence type="ECO:0000313" key="9">
    <source>
        <dbReference type="EMBL" id="SHM91118.1"/>
    </source>
</evidence>
<keyword evidence="7" id="KW-0472">Membrane</keyword>
<dbReference type="GO" id="GO:0006465">
    <property type="term" value="P:signal peptide processing"/>
    <property type="evidence" value="ECO:0007669"/>
    <property type="project" value="InterPro"/>
</dbReference>
<dbReference type="AlphaFoldDB" id="A0A1M7MJL7"/>
<dbReference type="OrthoDB" id="9802919at2"/>
<dbReference type="PANTHER" id="PTHR43390:SF1">
    <property type="entry name" value="CHLOROPLAST PROCESSING PEPTIDASE"/>
    <property type="match status" value="1"/>
</dbReference>
<proteinExistence type="inferred from homology"/>
<dbReference type="InterPro" id="IPR019533">
    <property type="entry name" value="Peptidase_S26"/>
</dbReference>
<feature type="domain" description="Peptidase S26" evidence="8">
    <location>
        <begin position="22"/>
        <end position="198"/>
    </location>
</feature>
<evidence type="ECO:0000256" key="2">
    <source>
        <dbReference type="ARBA" id="ARBA00009370"/>
    </source>
</evidence>
<dbReference type="InterPro" id="IPR036286">
    <property type="entry name" value="LexA/Signal_pep-like_sf"/>
</dbReference>
<comment type="subcellular location">
    <subcellularLocation>
        <location evidence="7">Membrane</location>
        <topology evidence="7">Single-pass type II membrane protein</topology>
    </subcellularLocation>
</comment>
<keyword evidence="7" id="KW-1133">Transmembrane helix</keyword>
<dbReference type="RefSeq" id="WP_073087385.1">
    <property type="nucleotide sequence ID" value="NZ_FRBL01000013.1"/>
</dbReference>
<keyword evidence="7" id="KW-0645">Protease</keyword>
<dbReference type="NCBIfam" id="TIGR02227">
    <property type="entry name" value="sigpep_I_bact"/>
    <property type="match status" value="1"/>
</dbReference>
<evidence type="ECO:0000256" key="3">
    <source>
        <dbReference type="ARBA" id="ARBA00013208"/>
    </source>
</evidence>
<evidence type="ECO:0000256" key="4">
    <source>
        <dbReference type="ARBA" id="ARBA00019232"/>
    </source>
</evidence>
<sequence length="388" mass="45389">MKFLARQPQKETSEKKKKSILREWTEAVIFAVVTATLIRTFLFEAFMIPSPSMEQTLLINDYIFVSKLSYGPRIPNTPLALPFTQARMPFFPNVKPYSTAVIWPYKRLPGFGKVQRGDVIVFNLPVGDTVLTSKQGEDVDYYRELHPEKFPPPDIRPIDKRATWIKRCIGLPGDTLEINAGIVYINRIPLDEPAHSQRPYFLFDNECKGLPDSLLNEWDIDRKFFQMRGDSTKFRYYFTPTVVRKLRQLGYNIEPVIHSPDRDSRIFPKDFEHQYNEDFFGPIIIPKKGLTIPLDSSNIILYARAIATYEHNKLDTSTNVIMINGAPASSYTFKMNYYWMMGDNRHFSEDSRFWGFLPEDHVMGKATMIWLSYDKTSIRWRRFFNLIK</sequence>
<comment type="catalytic activity">
    <reaction evidence="1 7">
        <text>Cleavage of hydrophobic, N-terminal signal or leader sequences from secreted and periplasmic proteins.</text>
        <dbReference type="EC" id="3.4.21.89"/>
    </reaction>
</comment>
<dbReference type="CDD" id="cd06530">
    <property type="entry name" value="S26_SPase_I"/>
    <property type="match status" value="2"/>
</dbReference>
<keyword evidence="10" id="KW-1185">Reference proteome</keyword>
<dbReference type="PROSITE" id="PS00761">
    <property type="entry name" value="SPASE_I_3"/>
    <property type="match status" value="1"/>
</dbReference>
<feature type="active site" evidence="6">
    <location>
        <position position="52"/>
    </location>
</feature>
<comment type="similarity">
    <text evidence="2 7">Belongs to the peptidase S26 family.</text>
</comment>
<feature type="active site" evidence="6">
    <location>
        <position position="166"/>
    </location>
</feature>
<evidence type="ECO:0000256" key="6">
    <source>
        <dbReference type="PIRSR" id="PIRSR600223-1"/>
    </source>
</evidence>
<gene>
    <name evidence="9" type="ORF">SAMN05444266_113102</name>
</gene>
<evidence type="ECO:0000259" key="8">
    <source>
        <dbReference type="Pfam" id="PF10502"/>
    </source>
</evidence>
<dbReference type="PRINTS" id="PR00727">
    <property type="entry name" value="LEADERPTASE"/>
</dbReference>
<evidence type="ECO:0000256" key="7">
    <source>
        <dbReference type="RuleBase" id="RU362042"/>
    </source>
</evidence>
<protein>
    <recommendedName>
        <fullName evidence="4 7">Signal peptidase I</fullName>
        <ecNumber evidence="3 7">3.4.21.89</ecNumber>
    </recommendedName>
</protein>
<reference evidence="9 10" key="1">
    <citation type="submission" date="2016-11" db="EMBL/GenBank/DDBJ databases">
        <authorList>
            <person name="Jaros S."/>
            <person name="Januszkiewicz K."/>
            <person name="Wedrychowicz H."/>
        </authorList>
    </citation>
    <scope>NUCLEOTIDE SEQUENCE [LARGE SCALE GENOMIC DNA]</scope>
    <source>
        <strain evidence="9 10">DSM 27406</strain>
    </source>
</reference>
<evidence type="ECO:0000313" key="10">
    <source>
        <dbReference type="Proteomes" id="UP000184420"/>
    </source>
</evidence>
<evidence type="ECO:0000256" key="5">
    <source>
        <dbReference type="ARBA" id="ARBA00022801"/>
    </source>
</evidence>
<organism evidence="9 10">
    <name type="scientific">Chitinophaga jiangningensis</name>
    <dbReference type="NCBI Taxonomy" id="1419482"/>
    <lineage>
        <taxon>Bacteria</taxon>
        <taxon>Pseudomonadati</taxon>
        <taxon>Bacteroidota</taxon>
        <taxon>Chitinophagia</taxon>
        <taxon>Chitinophagales</taxon>
        <taxon>Chitinophagaceae</taxon>
        <taxon>Chitinophaga</taxon>
    </lineage>
</organism>
<dbReference type="SUPFAM" id="SSF51306">
    <property type="entry name" value="LexA/Signal peptidase"/>
    <property type="match status" value="1"/>
</dbReference>
<dbReference type="EC" id="3.4.21.89" evidence="3 7"/>
<keyword evidence="5 7" id="KW-0378">Hydrolase</keyword>
<name>A0A1M7MJL7_9BACT</name>
<feature type="transmembrane region" description="Helical" evidence="7">
    <location>
        <begin position="27"/>
        <end position="48"/>
    </location>
</feature>
<dbReference type="Pfam" id="PF10502">
    <property type="entry name" value="Peptidase_S26"/>
    <property type="match status" value="2"/>
</dbReference>
<dbReference type="PANTHER" id="PTHR43390">
    <property type="entry name" value="SIGNAL PEPTIDASE I"/>
    <property type="match status" value="1"/>
</dbReference>
<dbReference type="GO" id="GO:0016020">
    <property type="term" value="C:membrane"/>
    <property type="evidence" value="ECO:0007669"/>
    <property type="project" value="UniProtKB-SubCell"/>
</dbReference>
<dbReference type="STRING" id="1419482.SAMN05444266_113102"/>
<dbReference type="GO" id="GO:0009003">
    <property type="term" value="F:signal peptidase activity"/>
    <property type="evidence" value="ECO:0007669"/>
    <property type="project" value="UniProtKB-EC"/>
</dbReference>
<dbReference type="Gene3D" id="2.10.109.10">
    <property type="entry name" value="Umud Fragment, subunit A"/>
    <property type="match status" value="1"/>
</dbReference>
<dbReference type="InterPro" id="IPR019758">
    <property type="entry name" value="Pept_S26A_signal_pept_1_CS"/>
</dbReference>
<feature type="domain" description="Peptidase S26" evidence="8">
    <location>
        <begin position="333"/>
        <end position="370"/>
    </location>
</feature>
<dbReference type="GO" id="GO:0004252">
    <property type="term" value="F:serine-type endopeptidase activity"/>
    <property type="evidence" value="ECO:0007669"/>
    <property type="project" value="InterPro"/>
</dbReference>
<accession>A0A1M7MJL7</accession>
<evidence type="ECO:0000256" key="1">
    <source>
        <dbReference type="ARBA" id="ARBA00000677"/>
    </source>
</evidence>
<keyword evidence="7" id="KW-0812">Transmembrane</keyword>
<dbReference type="Proteomes" id="UP000184420">
    <property type="component" value="Unassembled WGS sequence"/>
</dbReference>
<dbReference type="InterPro" id="IPR000223">
    <property type="entry name" value="Pept_S26A_signal_pept_1"/>
</dbReference>
<dbReference type="EMBL" id="FRBL01000013">
    <property type="protein sequence ID" value="SHM91118.1"/>
    <property type="molecule type" value="Genomic_DNA"/>
</dbReference>